<organism evidence="2 3">
    <name type="scientific">Saprolegnia parasitica (strain CBS 223.65)</name>
    <dbReference type="NCBI Taxonomy" id="695850"/>
    <lineage>
        <taxon>Eukaryota</taxon>
        <taxon>Sar</taxon>
        <taxon>Stramenopiles</taxon>
        <taxon>Oomycota</taxon>
        <taxon>Saprolegniomycetes</taxon>
        <taxon>Saprolegniales</taxon>
        <taxon>Saprolegniaceae</taxon>
        <taxon>Saprolegnia</taxon>
    </lineage>
</organism>
<dbReference type="VEuPathDB" id="FungiDB:SPRG_18829"/>
<gene>
    <name evidence="2" type="ORF">SPRG_18829</name>
</gene>
<evidence type="ECO:0000313" key="2">
    <source>
        <dbReference type="EMBL" id="KDO35667.1"/>
    </source>
</evidence>
<proteinExistence type="predicted"/>
<dbReference type="KEGG" id="spar:SPRG_18829"/>
<feature type="transmembrane region" description="Helical" evidence="1">
    <location>
        <begin position="117"/>
        <end position="135"/>
    </location>
</feature>
<reference evidence="2 3" key="1">
    <citation type="journal article" date="2013" name="PLoS Genet.">
        <title>Distinctive expansion of potential virulence genes in the genome of the oomycete fish pathogen Saprolegnia parasitica.</title>
        <authorList>
            <person name="Jiang R.H."/>
            <person name="de Bruijn I."/>
            <person name="Haas B.J."/>
            <person name="Belmonte R."/>
            <person name="Lobach L."/>
            <person name="Christie J."/>
            <person name="van den Ackerveken G."/>
            <person name="Bottin A."/>
            <person name="Bulone V."/>
            <person name="Diaz-Moreno S.M."/>
            <person name="Dumas B."/>
            <person name="Fan L."/>
            <person name="Gaulin E."/>
            <person name="Govers F."/>
            <person name="Grenville-Briggs L.J."/>
            <person name="Horner N.R."/>
            <person name="Levin J.Z."/>
            <person name="Mammella M."/>
            <person name="Meijer H.J."/>
            <person name="Morris P."/>
            <person name="Nusbaum C."/>
            <person name="Oome S."/>
            <person name="Phillips A.J."/>
            <person name="van Rooyen D."/>
            <person name="Rzeszutek E."/>
            <person name="Saraiva M."/>
            <person name="Secombes C.J."/>
            <person name="Seidl M.F."/>
            <person name="Snel B."/>
            <person name="Stassen J.H."/>
            <person name="Sykes S."/>
            <person name="Tripathy S."/>
            <person name="van den Berg H."/>
            <person name="Vega-Arreguin J.C."/>
            <person name="Wawra S."/>
            <person name="Young S.K."/>
            <person name="Zeng Q."/>
            <person name="Dieguez-Uribeondo J."/>
            <person name="Russ C."/>
            <person name="Tyler B.M."/>
            <person name="van West P."/>
        </authorList>
    </citation>
    <scope>NUCLEOTIDE SEQUENCE [LARGE SCALE GENOMIC DNA]</scope>
    <source>
        <strain evidence="2 3">CBS 223.65</strain>
    </source>
</reference>
<evidence type="ECO:0000256" key="1">
    <source>
        <dbReference type="SAM" id="Phobius"/>
    </source>
</evidence>
<sequence>MSTTTTLQVAGEVLSPSSKTLRAGGPWNNAPLYGDGILEANASNERSNGSLVVPGFALADAFGVLLCILIAPLGVPLYFIFLVYLLPVFTLLRLYLACLPAPTMRISRHCGFQLTSFVLFLLTLPLLLLTALYLTLSLVVIALPGSILYSVITCNIRHFCRNMAVLKDHRRLGHWSWNDIVVVVLGQVHRQGVGKLALVFPCVCLVVPILKYVFVVNPFLFPLKETFTNQWTEAMPMSDATIVSSIVKSVAWSVVDKSTREEIRNDHFSANYPLPAAKDDVVVGIQVMSIVNLTNSIHNVENKLVRSTTAKRGLFRVPLYLYNPFHIMTGYVEVNLQFGFALEHPMWCITGTNYLGNLFYKNANVLFWNYAPQIAYNLKKDPLNA</sequence>
<dbReference type="AlphaFoldDB" id="A0A067D9L6"/>
<accession>A0A067D9L6</accession>
<keyword evidence="1" id="KW-0812">Transmembrane</keyword>
<feature type="transmembrane region" description="Helical" evidence="1">
    <location>
        <begin position="77"/>
        <end position="96"/>
    </location>
</feature>
<evidence type="ECO:0000313" key="3">
    <source>
        <dbReference type="Proteomes" id="UP000030745"/>
    </source>
</evidence>
<feature type="transmembrane region" description="Helical" evidence="1">
    <location>
        <begin position="141"/>
        <end position="160"/>
    </location>
</feature>
<feature type="transmembrane region" description="Helical" evidence="1">
    <location>
        <begin position="196"/>
        <end position="214"/>
    </location>
</feature>
<protein>
    <submittedName>
        <fullName evidence="2">Uncharacterized protein</fullName>
    </submittedName>
</protein>
<keyword evidence="3" id="KW-1185">Reference proteome</keyword>
<keyword evidence="1" id="KW-0472">Membrane</keyword>
<dbReference type="EMBL" id="KK583189">
    <property type="protein sequence ID" value="KDO35667.1"/>
    <property type="molecule type" value="Genomic_DNA"/>
</dbReference>
<dbReference type="OMA" id="YAPQIAY"/>
<feature type="transmembrane region" description="Helical" evidence="1">
    <location>
        <begin position="51"/>
        <end position="71"/>
    </location>
</feature>
<dbReference type="GeneID" id="24140325"/>
<dbReference type="Proteomes" id="UP000030745">
    <property type="component" value="Unassembled WGS sequence"/>
</dbReference>
<keyword evidence="1" id="KW-1133">Transmembrane helix</keyword>
<name>A0A067D9L6_SAPPC</name>
<dbReference type="RefSeq" id="XP_012194045.1">
    <property type="nucleotide sequence ID" value="XM_012338655.1"/>
</dbReference>
<dbReference type="OrthoDB" id="411803at2759"/>